<dbReference type="InterPro" id="IPR001130">
    <property type="entry name" value="TatD-like"/>
</dbReference>
<dbReference type="RefSeq" id="WP_217962730.1">
    <property type="nucleotide sequence ID" value="NZ_JAHTBN010000001.1"/>
</dbReference>
<gene>
    <name evidence="4" type="ORF">ACFOY1_01335</name>
</gene>
<evidence type="ECO:0000313" key="5">
    <source>
        <dbReference type="Proteomes" id="UP001595848"/>
    </source>
</evidence>
<organism evidence="4 5">
    <name type="scientific">Candidimonas humi</name>
    <dbReference type="NCBI Taxonomy" id="683355"/>
    <lineage>
        <taxon>Bacteria</taxon>
        <taxon>Pseudomonadati</taxon>
        <taxon>Pseudomonadota</taxon>
        <taxon>Betaproteobacteria</taxon>
        <taxon>Burkholderiales</taxon>
        <taxon>Alcaligenaceae</taxon>
        <taxon>Candidimonas</taxon>
    </lineage>
</organism>
<evidence type="ECO:0000256" key="2">
    <source>
        <dbReference type="ARBA" id="ARBA00022723"/>
    </source>
</evidence>
<dbReference type="CDD" id="cd01310">
    <property type="entry name" value="TatD_DNAse"/>
    <property type="match status" value="1"/>
</dbReference>
<dbReference type="PIRSF" id="PIRSF005902">
    <property type="entry name" value="DNase_TatD"/>
    <property type="match status" value="1"/>
</dbReference>
<protein>
    <submittedName>
        <fullName evidence="4">TatD family hydrolase</fullName>
        <ecNumber evidence="4">3.1.-.-</ecNumber>
    </submittedName>
</protein>
<keyword evidence="5" id="KW-1185">Reference proteome</keyword>
<dbReference type="EMBL" id="JBHSBV010000001">
    <property type="protein sequence ID" value="MFC4199583.1"/>
    <property type="molecule type" value="Genomic_DNA"/>
</dbReference>
<evidence type="ECO:0000313" key="4">
    <source>
        <dbReference type="EMBL" id="MFC4199583.1"/>
    </source>
</evidence>
<reference evidence="5" key="1">
    <citation type="journal article" date="2019" name="Int. J. Syst. Evol. Microbiol.">
        <title>The Global Catalogue of Microorganisms (GCM) 10K type strain sequencing project: providing services to taxonomists for standard genome sequencing and annotation.</title>
        <authorList>
            <consortium name="The Broad Institute Genomics Platform"/>
            <consortium name="The Broad Institute Genome Sequencing Center for Infectious Disease"/>
            <person name="Wu L."/>
            <person name="Ma J."/>
        </authorList>
    </citation>
    <scope>NUCLEOTIDE SEQUENCE [LARGE SCALE GENOMIC DNA]</scope>
    <source>
        <strain evidence="5">LMG 24813</strain>
    </source>
</reference>
<comment type="similarity">
    <text evidence="1">Belongs to the metallo-dependent hydrolases superfamily. TatD-type hydrolase family.</text>
</comment>
<dbReference type="PANTHER" id="PTHR46124">
    <property type="entry name" value="D-AMINOACYL-TRNA DEACYLASE"/>
    <property type="match status" value="1"/>
</dbReference>
<dbReference type="InterPro" id="IPR015991">
    <property type="entry name" value="TatD/YcfH-like"/>
</dbReference>
<dbReference type="PROSITE" id="PS01137">
    <property type="entry name" value="TATD_1"/>
    <property type="match status" value="1"/>
</dbReference>
<keyword evidence="2" id="KW-0479">Metal-binding</keyword>
<dbReference type="GO" id="GO:0016787">
    <property type="term" value="F:hydrolase activity"/>
    <property type="evidence" value="ECO:0007669"/>
    <property type="project" value="UniProtKB-KW"/>
</dbReference>
<dbReference type="NCBIfam" id="TIGR00010">
    <property type="entry name" value="YchF/TatD family DNA exonuclease"/>
    <property type="match status" value="1"/>
</dbReference>
<name>A0ABV8NU84_9BURK</name>
<dbReference type="Proteomes" id="UP001595848">
    <property type="component" value="Unassembled WGS sequence"/>
</dbReference>
<accession>A0ABV8NU84</accession>
<dbReference type="Pfam" id="PF01026">
    <property type="entry name" value="TatD_DNase"/>
    <property type="match status" value="1"/>
</dbReference>
<comment type="caution">
    <text evidence="4">The sequence shown here is derived from an EMBL/GenBank/DDBJ whole genome shotgun (WGS) entry which is preliminary data.</text>
</comment>
<dbReference type="InterPro" id="IPR018228">
    <property type="entry name" value="DNase_TatD-rel_CS"/>
</dbReference>
<dbReference type="PANTHER" id="PTHR46124:SF2">
    <property type="entry name" value="D-AMINOACYL-TRNA DEACYLASE"/>
    <property type="match status" value="1"/>
</dbReference>
<proteinExistence type="inferred from homology"/>
<dbReference type="PROSITE" id="PS01091">
    <property type="entry name" value="TATD_3"/>
    <property type="match status" value="1"/>
</dbReference>
<evidence type="ECO:0000256" key="1">
    <source>
        <dbReference type="ARBA" id="ARBA00009275"/>
    </source>
</evidence>
<keyword evidence="3 4" id="KW-0378">Hydrolase</keyword>
<sequence length="261" mass="29395">MYVDSHCHLNFPDLARDLPDILDRMQRNDVGHALVVSVNLDDWPGLMEIVDAHPQLHASVGVHPDYEDIPEPTLDELLRLSLTPKVVAIGETGLDYFRLAEPLEWQRERFRTHIRAARQSGLPLIIHTRSASADTLRIMQEEGAEHCGGVMHCFTESWEVAQAAMDMNFYISLSGIVTFKNAVALQDVARKLPLERLLIETDSPYLAPVPHRGKLNDPSKVVHVAEKIAELRGIAASQVAQYSTDNFFKLFSKIERLTKVN</sequence>
<evidence type="ECO:0000256" key="3">
    <source>
        <dbReference type="ARBA" id="ARBA00022801"/>
    </source>
</evidence>
<dbReference type="EC" id="3.1.-.-" evidence="4"/>